<reference evidence="2 3" key="2">
    <citation type="submission" date="2012-02" db="EMBL/GenBank/DDBJ databases">
        <title>Improved High-Quality Draft sequence of Eubacterium cellulosolvens 6.</title>
        <authorList>
            <consortium name="US DOE Joint Genome Institute"/>
            <person name="Lucas S."/>
            <person name="Han J."/>
            <person name="Lapidus A."/>
            <person name="Cheng J.-F."/>
            <person name="Goodwin L."/>
            <person name="Pitluck S."/>
            <person name="Peters L."/>
            <person name="Mikhailova N."/>
            <person name="Gu W."/>
            <person name="Detter J.C."/>
            <person name="Han C."/>
            <person name="Tapia R."/>
            <person name="Land M."/>
            <person name="Hauser L."/>
            <person name="Kyrpides N."/>
            <person name="Ivanova N."/>
            <person name="Pagani I."/>
            <person name="Johnson E."/>
            <person name="Mukhopadhyay B."/>
            <person name="Anderson I."/>
            <person name="Woyke T."/>
        </authorList>
    </citation>
    <scope>NUCLEOTIDE SEQUENCE [LARGE SCALE GENOMIC DNA]</scope>
    <source>
        <strain evidence="2 3">6</strain>
    </source>
</reference>
<dbReference type="STRING" id="633697.EubceDRAFT1_0629"/>
<keyword evidence="1" id="KW-0472">Membrane</keyword>
<evidence type="ECO:0000256" key="1">
    <source>
        <dbReference type="SAM" id="Phobius"/>
    </source>
</evidence>
<proteinExistence type="predicted"/>
<dbReference type="Proteomes" id="UP000005753">
    <property type="component" value="Chromosome"/>
</dbReference>
<dbReference type="HOGENOM" id="CLU_596821_0_0_9"/>
<organism evidence="2 3">
    <name type="scientific">Eubacterium cellulosolvens (strain ATCC 43171 / JCM 9499 / 6)</name>
    <name type="common">Cillobacterium cellulosolvens</name>
    <dbReference type="NCBI Taxonomy" id="633697"/>
    <lineage>
        <taxon>Bacteria</taxon>
        <taxon>Bacillati</taxon>
        <taxon>Bacillota</taxon>
        <taxon>Clostridia</taxon>
        <taxon>Eubacteriales</taxon>
        <taxon>Eubacteriaceae</taxon>
        <taxon>Eubacterium</taxon>
    </lineage>
</organism>
<sequence>MEQRYRRLFSLKNNLYCPGASIVIESGALLEDSQTERLLILLKMKSISLKPILAITVRIMCFDTVNEQIGEEIKYDYLDLKLERDQVCGQKTPILVLDRNVRSFKVLIEKVVFSDNGTWSFEGGRMEEIPISEFSEEPELMKQYRIDYGDQAKYTPVESNDIWVCACGGINHENEAVCHTCNASRELLLSCNLEKLCAERDQRQEIERKKRKRLSIAIWSVLLCLFFSMVAFPNMKMTRMYTQANALLEKGEYDSAIKMYRKENGEIMGKVISNIHFFLPNEAAVWLSQKYLEEEISFEEGTKFSFDEIEQPAHCVIKKENGITEIQMFERSHLGVYPDEAHLQMKVHKDGTVTTAVSEESLFRGNTEQLLKHYLRVGFGVYSIAFEQDFMSQFTDMDLEKEGILINLEDNNTLNPVRVKGSERPDMVGISMFGLEMGRPYLDEVCSSMMEDLDEDMD</sequence>
<keyword evidence="1" id="KW-0812">Transmembrane</keyword>
<dbReference type="eggNOG" id="ENOG5032QU1">
    <property type="taxonomic scope" value="Bacteria"/>
</dbReference>
<feature type="transmembrane region" description="Helical" evidence="1">
    <location>
        <begin position="214"/>
        <end position="232"/>
    </location>
</feature>
<evidence type="ECO:0000313" key="3">
    <source>
        <dbReference type="Proteomes" id="UP000005753"/>
    </source>
</evidence>
<dbReference type="EMBL" id="CM001487">
    <property type="protein sequence ID" value="EIM56468.1"/>
    <property type="molecule type" value="Genomic_DNA"/>
</dbReference>
<accession>I5ARP5</accession>
<reference evidence="2 3" key="1">
    <citation type="submission" date="2010-08" db="EMBL/GenBank/DDBJ databases">
        <authorList>
            <consortium name="US DOE Joint Genome Institute (JGI-PGF)"/>
            <person name="Lucas S."/>
            <person name="Copeland A."/>
            <person name="Lapidus A."/>
            <person name="Cheng J.-F."/>
            <person name="Bruce D."/>
            <person name="Goodwin L."/>
            <person name="Pitluck S."/>
            <person name="Land M.L."/>
            <person name="Hauser L."/>
            <person name="Chang Y.-J."/>
            <person name="Anderson I.J."/>
            <person name="Johnson E."/>
            <person name="Mulhopadhyay B."/>
            <person name="Kyrpides N."/>
            <person name="Woyke T.J."/>
        </authorList>
    </citation>
    <scope>NUCLEOTIDE SEQUENCE [LARGE SCALE GENOMIC DNA]</scope>
    <source>
        <strain evidence="2 3">6</strain>
    </source>
</reference>
<dbReference type="AlphaFoldDB" id="I5ARP5"/>
<gene>
    <name evidence="2" type="ORF">EubceDRAFT1_0629</name>
</gene>
<evidence type="ECO:0000313" key="2">
    <source>
        <dbReference type="EMBL" id="EIM56468.1"/>
    </source>
</evidence>
<dbReference type="OrthoDB" id="384490at2"/>
<keyword evidence="1" id="KW-1133">Transmembrane helix</keyword>
<keyword evidence="3" id="KW-1185">Reference proteome</keyword>
<name>I5ARP5_EUBC6</name>
<protein>
    <submittedName>
        <fullName evidence="2">Uncharacterized protein</fullName>
    </submittedName>
</protein>